<feature type="compositionally biased region" description="Basic and acidic residues" evidence="1">
    <location>
        <begin position="28"/>
        <end position="40"/>
    </location>
</feature>
<reference evidence="2 3" key="1">
    <citation type="submission" date="2016-04" db="EMBL/GenBank/DDBJ databases">
        <title>Draft genome of Fonsecaea erecta CBS 125763.</title>
        <authorList>
            <person name="Weiss V.A."/>
            <person name="Vicente V.A."/>
            <person name="Raittz R.T."/>
            <person name="Moreno L.F."/>
            <person name="De Souza E.M."/>
            <person name="Pedrosa F.O."/>
            <person name="Steffens M.B."/>
            <person name="Faoro H."/>
            <person name="Tadra-Sfeir M.Z."/>
            <person name="Najafzadeh M.J."/>
            <person name="Felipe M.S."/>
            <person name="Teixeira M."/>
            <person name="Sun J."/>
            <person name="Xi L."/>
            <person name="Gomes R."/>
            <person name="De Azevedo C.M."/>
            <person name="Salgado C.G."/>
            <person name="Da Silva M.B."/>
            <person name="Nascimento M.F."/>
            <person name="Queiroz-Telles F."/>
            <person name="Attili D.S."/>
            <person name="Gorbushina A."/>
        </authorList>
    </citation>
    <scope>NUCLEOTIDE SEQUENCE [LARGE SCALE GENOMIC DNA]</scope>
    <source>
        <strain evidence="2 3">CBS 125763</strain>
    </source>
</reference>
<comment type="caution">
    <text evidence="2">The sequence shown here is derived from an EMBL/GenBank/DDBJ whole genome shotgun (WGS) entry which is preliminary data.</text>
</comment>
<evidence type="ECO:0000313" key="3">
    <source>
        <dbReference type="Proteomes" id="UP000078343"/>
    </source>
</evidence>
<feature type="region of interest" description="Disordered" evidence="1">
    <location>
        <begin position="129"/>
        <end position="158"/>
    </location>
</feature>
<sequence>MSDRRYQVHFLFPNATVSALGGNTSADQKARDAAKSEARSHAARISHSSKDSRPLVRRVRPPKPLRGGSGVGGVVASSTSSESSETHDTESSPGSSSVGKIEIGLENTDRRASPSTLPLLKFRLNISTGRNQHPLLPPDPEQGDDDNEDIEDAKRRTRAASVPIKLPKDISKSSLDPFARAALELSVPDQHLLHLYLTTVPDQIYGSTTGIVASTARHSTVEVVATNEIVVLWLLLVIESQIVSFQPTKKDRQLSILTRRSLVYRLMHARLTKQESSLMDDYVLAVAIAGGCEHRMGNAKSAQYHVRAARKLLNLRGGVQSVRRITYPLGLMVVNVFVENGVDGLWKTHSDLQKQLTRISQWLRDVQLWNFNLRSNSSNPFRQAHNQHLKSDFDPDADENEASSTDALSRRARAFAPKTALFDYVDLPAGELDDAPCRFYLGALFAINTALWAFQDSDRTTIAYLDGLTTAVEMSAPSNLALRAGGAKLPSLLLILMIAHNAAAAADVVGGWPEEAAGAHTVFHVEEVFEFVEMMMMAGATSRTGMLKALSSWLTTGIANSSDLAFVNNSKLDIWAGEVEDRWLSNTPNSTATKRANGR</sequence>
<feature type="compositionally biased region" description="Low complexity" evidence="1">
    <location>
        <begin position="74"/>
        <end position="83"/>
    </location>
</feature>
<dbReference type="PANTHER" id="PTHR37540">
    <property type="entry name" value="TRANSCRIPTION FACTOR (ACR-2), PUTATIVE-RELATED-RELATED"/>
    <property type="match status" value="1"/>
</dbReference>
<evidence type="ECO:0000313" key="2">
    <source>
        <dbReference type="EMBL" id="OAP60276.1"/>
    </source>
</evidence>
<feature type="compositionally biased region" description="Polar residues" evidence="1">
    <location>
        <begin position="18"/>
        <end position="27"/>
    </location>
</feature>
<organism evidence="2 3">
    <name type="scientific">Fonsecaea erecta</name>
    <dbReference type="NCBI Taxonomy" id="1367422"/>
    <lineage>
        <taxon>Eukaryota</taxon>
        <taxon>Fungi</taxon>
        <taxon>Dikarya</taxon>
        <taxon>Ascomycota</taxon>
        <taxon>Pezizomycotina</taxon>
        <taxon>Eurotiomycetes</taxon>
        <taxon>Chaetothyriomycetidae</taxon>
        <taxon>Chaetothyriales</taxon>
        <taxon>Herpotrichiellaceae</taxon>
        <taxon>Fonsecaea</taxon>
    </lineage>
</organism>
<evidence type="ECO:0000256" key="1">
    <source>
        <dbReference type="SAM" id="MobiDB-lite"/>
    </source>
</evidence>
<proteinExistence type="predicted"/>
<keyword evidence="3" id="KW-1185">Reference proteome</keyword>
<accession>A0A178ZLI9</accession>
<dbReference type="Proteomes" id="UP000078343">
    <property type="component" value="Unassembled WGS sequence"/>
</dbReference>
<dbReference type="EMBL" id="LVYI01000004">
    <property type="protein sequence ID" value="OAP60276.1"/>
    <property type="molecule type" value="Genomic_DNA"/>
</dbReference>
<dbReference type="AlphaFoldDB" id="A0A178ZLI9"/>
<dbReference type="RefSeq" id="XP_018693643.1">
    <property type="nucleotide sequence ID" value="XM_018836790.1"/>
</dbReference>
<protein>
    <submittedName>
        <fullName evidence="2">Uncharacterized protein</fullName>
    </submittedName>
</protein>
<dbReference type="GeneID" id="30009446"/>
<feature type="compositionally biased region" description="Acidic residues" evidence="1">
    <location>
        <begin position="141"/>
        <end position="151"/>
    </location>
</feature>
<dbReference type="OrthoDB" id="3502590at2759"/>
<gene>
    <name evidence="2" type="ORF">AYL99_05278</name>
</gene>
<name>A0A178ZLI9_9EURO</name>
<feature type="region of interest" description="Disordered" evidence="1">
    <location>
        <begin position="18"/>
        <end position="116"/>
    </location>
</feature>